<sequence>MAQLSGQPVVILPEGTQRYVGRDAQRLNILAARIIAETVRTTLGPKGMDKMLVDSLGDVVVTNDGATILDRIDLQHPAAKMMVEVAKTQDKEAGDGTTTAVVIAGELLRKAEELLDQNIHPSIIVKGYTMAAEKAQEILEEIAIEVTPDDEGTLMKIAMTSITGKNAESHKELFARLAVEAVKQVAEKKDGKYVVDIDNIKIEKKAGESVEESELVRGVVIDKERVHPRMPTKVENAKIALINEALEVKKTETDAKINITSPDQLMSFLEQEEKMLKEMVDQIAATGANVLFVQKGIDDLAQHYLAKYGIMAVRRVKKSDMEKLAKATGAKIVTNVKDLTPEDLGYAELVEERKIAGESMIFVEGCKNPKAVTILIRGGTEHVIDEVERALEDAIKVVKDVMEDGYVLPAGGAGEIELSIRLDEYAKAVGGKEALAIEAFAEALKIIPKTLAENAGLDTVEMLVRVISEHKNRGKSIGIDVFEGEPADMLAKGIIEPLRVKKQAIKSASEAAIMILRIDDVIAAKISKPEGGQGGGMPGGMGGMGGMDMGMGM</sequence>
<dbReference type="PROSITE" id="PS00995">
    <property type="entry name" value="TCP1_3"/>
    <property type="match status" value="1"/>
</dbReference>
<keyword evidence="5 7" id="KW-0067">ATP-binding</keyword>
<dbReference type="InterPro" id="IPR017998">
    <property type="entry name" value="Chaperone_TCP-1"/>
</dbReference>
<evidence type="ECO:0000256" key="3">
    <source>
        <dbReference type="ARBA" id="ARBA00011794"/>
    </source>
</evidence>
<dbReference type="GeneID" id="13037301"/>
<dbReference type="InterPro" id="IPR054827">
    <property type="entry name" value="thermosome_alpha"/>
</dbReference>
<proteinExistence type="inferred from homology"/>
<dbReference type="AlphaFoldDB" id="I3ZWV0"/>
<dbReference type="PROSITE" id="PS00751">
    <property type="entry name" value="TCP1_2"/>
    <property type="match status" value="1"/>
</dbReference>
<keyword evidence="6 7" id="KW-0143">Chaperone</keyword>
<dbReference type="NCBIfam" id="TIGR02339">
    <property type="entry name" value="thermosome_arch"/>
    <property type="match status" value="1"/>
</dbReference>
<organism evidence="8 9">
    <name type="scientific">Thermococcus cleftensis (strain DSM 27260 / KACC 17922 / CL1)</name>
    <dbReference type="NCBI Taxonomy" id="163003"/>
    <lineage>
        <taxon>Archaea</taxon>
        <taxon>Methanobacteriati</taxon>
        <taxon>Methanobacteriota</taxon>
        <taxon>Thermococci</taxon>
        <taxon>Thermococcales</taxon>
        <taxon>Thermococcaceae</taxon>
        <taxon>Thermococcus</taxon>
    </lineage>
</organism>
<dbReference type="GO" id="GO:0140662">
    <property type="term" value="F:ATP-dependent protein folding chaperone"/>
    <property type="evidence" value="ECO:0007669"/>
    <property type="project" value="InterPro"/>
</dbReference>
<dbReference type="NCBIfam" id="NF041083">
    <property type="entry name" value="thermosome_beta"/>
    <property type="match status" value="1"/>
</dbReference>
<gene>
    <name evidence="8" type="ORF">CL1_1989</name>
</gene>
<evidence type="ECO:0000256" key="2">
    <source>
        <dbReference type="ARBA" id="ARBA00008020"/>
    </source>
</evidence>
<comment type="subunit">
    <text evidence="3">Forms a Heterooligomeric complex of two stacked eight-membered rings.</text>
</comment>
<keyword evidence="4 7" id="KW-0547">Nucleotide-binding</keyword>
<dbReference type="InterPro" id="IPR002194">
    <property type="entry name" value="Chaperonin_TCP-1_CS"/>
</dbReference>
<evidence type="ECO:0000313" key="9">
    <source>
        <dbReference type="Proteomes" id="UP000006064"/>
    </source>
</evidence>
<dbReference type="Gene3D" id="3.30.260.10">
    <property type="entry name" value="TCP-1-like chaperonin intermediate domain"/>
    <property type="match status" value="1"/>
</dbReference>
<evidence type="ECO:0000256" key="5">
    <source>
        <dbReference type="ARBA" id="ARBA00022840"/>
    </source>
</evidence>
<dbReference type="PRINTS" id="PR00304">
    <property type="entry name" value="TCOMPLEXTCP1"/>
</dbReference>
<dbReference type="HOGENOM" id="CLU_008891_7_3_2"/>
<dbReference type="CDD" id="cd03343">
    <property type="entry name" value="cpn60"/>
    <property type="match status" value="1"/>
</dbReference>
<dbReference type="GO" id="GO:0005524">
    <property type="term" value="F:ATP binding"/>
    <property type="evidence" value="ECO:0007669"/>
    <property type="project" value="UniProtKB-KW"/>
</dbReference>
<evidence type="ECO:0000256" key="7">
    <source>
        <dbReference type="RuleBase" id="RU004187"/>
    </source>
</evidence>
<dbReference type="GO" id="GO:0051082">
    <property type="term" value="F:unfolded protein binding"/>
    <property type="evidence" value="ECO:0007669"/>
    <property type="project" value="InterPro"/>
</dbReference>
<protein>
    <submittedName>
        <fullName evidence="8">Chaperonin subunit alpha</fullName>
    </submittedName>
</protein>
<evidence type="ECO:0000256" key="4">
    <source>
        <dbReference type="ARBA" id="ARBA00022741"/>
    </source>
</evidence>
<evidence type="ECO:0000313" key="8">
    <source>
        <dbReference type="EMBL" id="AFL96184.1"/>
    </source>
</evidence>
<dbReference type="RefSeq" id="WP_014789814.1">
    <property type="nucleotide sequence ID" value="NC_018015.1"/>
</dbReference>
<comment type="similarity">
    <text evidence="2 7">Belongs to the TCP-1 chaperonin family.</text>
</comment>
<dbReference type="SUPFAM" id="SSF54849">
    <property type="entry name" value="GroEL-intermediate domain like"/>
    <property type="match status" value="1"/>
</dbReference>
<dbReference type="InterPro" id="IPR002423">
    <property type="entry name" value="Cpn60/GroEL/TCP-1"/>
</dbReference>
<evidence type="ECO:0000256" key="1">
    <source>
        <dbReference type="ARBA" id="ARBA00002462"/>
    </source>
</evidence>
<dbReference type="NCBIfam" id="NF041082">
    <property type="entry name" value="thermosome_alpha"/>
    <property type="match status" value="1"/>
</dbReference>
<dbReference type="SUPFAM" id="SSF48592">
    <property type="entry name" value="GroEL equatorial domain-like"/>
    <property type="match status" value="1"/>
</dbReference>
<accession>I3ZWV0</accession>
<name>I3ZWV0_THECF</name>
<dbReference type="Proteomes" id="UP000006064">
    <property type="component" value="Chromosome"/>
</dbReference>
<dbReference type="SUPFAM" id="SSF52029">
    <property type="entry name" value="GroEL apical domain-like"/>
    <property type="match status" value="1"/>
</dbReference>
<dbReference type="EMBL" id="CP003651">
    <property type="protein sequence ID" value="AFL96184.1"/>
    <property type="molecule type" value="Genomic_DNA"/>
</dbReference>
<dbReference type="InterPro" id="IPR027410">
    <property type="entry name" value="TCP-1-like_intermed_sf"/>
</dbReference>
<reference evidence="8 9" key="1">
    <citation type="journal article" date="2012" name="J. Bacteriol.">
        <title>Complete Genome Sequence of the Hyperthermophilic Archaeon Thermococcus sp. Strain CL1, Isolated from a Paralvinella sp. Polychaete Worm Collected from a Hydrothermal Vent.</title>
        <authorList>
            <person name="Jung J.H."/>
            <person name="Holden J.F."/>
            <person name="Seo D.H."/>
            <person name="Park K.H."/>
            <person name="Shin H."/>
            <person name="Ryu S."/>
            <person name="Lee J.H."/>
            <person name="Park C.S."/>
        </authorList>
    </citation>
    <scope>NUCLEOTIDE SEQUENCE [LARGE SCALE GENOMIC DNA]</scope>
    <source>
        <strain evidence="9">DSM 27260 / KACC 17922 / CL1</strain>
    </source>
</reference>
<keyword evidence="9" id="KW-1185">Reference proteome</keyword>
<dbReference type="STRING" id="163003.CL1_1989"/>
<dbReference type="PANTHER" id="PTHR11353">
    <property type="entry name" value="CHAPERONIN"/>
    <property type="match status" value="1"/>
</dbReference>
<dbReference type="GO" id="GO:0016887">
    <property type="term" value="F:ATP hydrolysis activity"/>
    <property type="evidence" value="ECO:0007669"/>
    <property type="project" value="InterPro"/>
</dbReference>
<dbReference type="KEGG" id="thm:CL1_1989"/>
<dbReference type="PROSITE" id="PS00750">
    <property type="entry name" value="TCP1_1"/>
    <property type="match status" value="1"/>
</dbReference>
<dbReference type="Gene3D" id="3.50.7.10">
    <property type="entry name" value="GroEL"/>
    <property type="match status" value="1"/>
</dbReference>
<dbReference type="OrthoDB" id="9362at2157"/>
<dbReference type="InterPro" id="IPR027413">
    <property type="entry name" value="GROEL-like_equatorial_sf"/>
</dbReference>
<dbReference type="InterPro" id="IPR012714">
    <property type="entry name" value="Thermosome_arc"/>
</dbReference>
<dbReference type="InterPro" id="IPR027409">
    <property type="entry name" value="GroEL-like_apical_dom_sf"/>
</dbReference>
<dbReference type="Gene3D" id="1.10.560.10">
    <property type="entry name" value="GroEL-like equatorial domain"/>
    <property type="match status" value="1"/>
</dbReference>
<dbReference type="InterPro" id="IPR053374">
    <property type="entry name" value="TCP-1_chaperonin"/>
</dbReference>
<evidence type="ECO:0000256" key="6">
    <source>
        <dbReference type="ARBA" id="ARBA00023186"/>
    </source>
</evidence>
<dbReference type="Pfam" id="PF00118">
    <property type="entry name" value="Cpn60_TCP1"/>
    <property type="match status" value="1"/>
</dbReference>
<comment type="function">
    <text evidence="1">Molecular chaperone; binds unfolded polypeptides in vitro, and has a weak ATPase activity.</text>
</comment>